<dbReference type="AlphaFoldDB" id="X1RBA8"/>
<name>X1RBA8_9ZZZZ</name>
<feature type="non-terminal residue" evidence="2">
    <location>
        <position position="234"/>
    </location>
</feature>
<sequence length="234" mass="26197">MAKKDQISIPKVKSPDGGDKELFPVTPGQEGMKTATESSEIFQLMESRDEEQMLQEIMGVFSQEYVYDIPFKGGSISQCSTPGCQLAKQKTPHSHVRGLSWSGIKEARRIFKGIDTREVSKPTLIEHDGKQLYECKVTAVDLRTGNVTTTYKRHPLMKKRRDGSLMEDEFAFEIIQSKAKRNAISELLPQPLVRAWIGDWVKGKKDFDPKRAVDLKGGEGFEVEKESKASSSAG</sequence>
<gene>
    <name evidence="2" type="ORF">S12H4_10580</name>
</gene>
<organism evidence="2">
    <name type="scientific">marine sediment metagenome</name>
    <dbReference type="NCBI Taxonomy" id="412755"/>
    <lineage>
        <taxon>unclassified sequences</taxon>
        <taxon>metagenomes</taxon>
        <taxon>ecological metagenomes</taxon>
    </lineage>
</organism>
<evidence type="ECO:0000256" key="1">
    <source>
        <dbReference type="SAM" id="MobiDB-lite"/>
    </source>
</evidence>
<evidence type="ECO:0000313" key="2">
    <source>
        <dbReference type="EMBL" id="GAI64316.1"/>
    </source>
</evidence>
<dbReference type="EMBL" id="BARW01004552">
    <property type="protein sequence ID" value="GAI64316.1"/>
    <property type="molecule type" value="Genomic_DNA"/>
</dbReference>
<comment type="caution">
    <text evidence="2">The sequence shown here is derived from an EMBL/GenBank/DDBJ whole genome shotgun (WGS) entry which is preliminary data.</text>
</comment>
<protein>
    <submittedName>
        <fullName evidence="2">Uncharacterized protein</fullName>
    </submittedName>
</protein>
<reference evidence="2" key="1">
    <citation type="journal article" date="2014" name="Front. Microbiol.">
        <title>High frequency of phylogenetically diverse reductive dehalogenase-homologous genes in deep subseafloor sedimentary metagenomes.</title>
        <authorList>
            <person name="Kawai M."/>
            <person name="Futagami T."/>
            <person name="Toyoda A."/>
            <person name="Takaki Y."/>
            <person name="Nishi S."/>
            <person name="Hori S."/>
            <person name="Arai W."/>
            <person name="Tsubouchi T."/>
            <person name="Morono Y."/>
            <person name="Uchiyama I."/>
            <person name="Ito T."/>
            <person name="Fujiyama A."/>
            <person name="Inagaki F."/>
            <person name="Takami H."/>
        </authorList>
    </citation>
    <scope>NUCLEOTIDE SEQUENCE</scope>
    <source>
        <strain evidence="2">Expedition CK06-06</strain>
    </source>
</reference>
<feature type="compositionally biased region" description="Basic and acidic residues" evidence="1">
    <location>
        <begin position="13"/>
        <end position="22"/>
    </location>
</feature>
<proteinExistence type="predicted"/>
<accession>X1RBA8</accession>
<feature type="region of interest" description="Disordered" evidence="1">
    <location>
        <begin position="1"/>
        <end position="34"/>
    </location>
</feature>